<name>A0A1L8CU36_9THEO</name>
<evidence type="ECO:0000313" key="2">
    <source>
        <dbReference type="EMBL" id="GAV22359.1"/>
    </source>
</evidence>
<sequence length="193" mass="21259">MGHSVKRPKEQKENLNRILRVALLTFSLALFFTFLSEYFIVRTKSIVISIVFLVFIIFVHIIFDVIGIAATAAEEAPFHAKASKKIKGARESYLMVRNADKVANFCNDVIGDITGTIGGALGISLARQISEIFTGKELLINILITSLIAAVTVASKGLGKKFAIERAEDVLEVAGIILYQIEKNIKVKILKDH</sequence>
<comment type="caution">
    <text evidence="2">The sequence shown here is derived from an EMBL/GenBank/DDBJ whole genome shotgun (WGS) entry which is preliminary data.</text>
</comment>
<dbReference type="STRING" id="870242.cpu_08690"/>
<keyword evidence="1" id="KW-1133">Transmembrane helix</keyword>
<feature type="transmembrane region" description="Helical" evidence="1">
    <location>
        <begin position="46"/>
        <end position="73"/>
    </location>
</feature>
<keyword evidence="1" id="KW-0812">Transmembrane</keyword>
<accession>A0A1L8CU36</accession>
<protein>
    <recommendedName>
        <fullName evidence="4">Mg2+ and Co2+ transporter CorB</fullName>
    </recommendedName>
</protein>
<gene>
    <name evidence="2" type="ORF">cpu_08690</name>
</gene>
<reference evidence="3" key="1">
    <citation type="submission" date="2016-12" db="EMBL/GenBank/DDBJ databases">
        <title>Draft Genome Sequences od Carboxydothermus pertinax and islandicus, Hydrogenogenic Carboxydotrophic Bacteria.</title>
        <authorList>
            <person name="Fukuyama Y."/>
            <person name="Ohmae K."/>
            <person name="Yoneda Y."/>
            <person name="Yoshida T."/>
            <person name="Sako Y."/>
        </authorList>
    </citation>
    <scope>NUCLEOTIDE SEQUENCE [LARGE SCALE GENOMIC DNA]</scope>
    <source>
        <strain evidence="3">Ug1</strain>
    </source>
</reference>
<keyword evidence="1" id="KW-0472">Membrane</keyword>
<dbReference type="Proteomes" id="UP000187485">
    <property type="component" value="Unassembled WGS sequence"/>
</dbReference>
<evidence type="ECO:0000313" key="3">
    <source>
        <dbReference type="Proteomes" id="UP000187485"/>
    </source>
</evidence>
<dbReference type="EMBL" id="BDJK01000011">
    <property type="protein sequence ID" value="GAV22359.1"/>
    <property type="molecule type" value="Genomic_DNA"/>
</dbReference>
<proteinExistence type="predicted"/>
<feature type="transmembrane region" description="Helical" evidence="1">
    <location>
        <begin position="21"/>
        <end position="40"/>
    </location>
</feature>
<organism evidence="2 3">
    <name type="scientific">Carboxydothermus pertinax</name>
    <dbReference type="NCBI Taxonomy" id="870242"/>
    <lineage>
        <taxon>Bacteria</taxon>
        <taxon>Bacillati</taxon>
        <taxon>Bacillota</taxon>
        <taxon>Clostridia</taxon>
        <taxon>Thermoanaerobacterales</taxon>
        <taxon>Thermoanaerobacteraceae</taxon>
        <taxon>Carboxydothermus</taxon>
    </lineage>
</organism>
<keyword evidence="3" id="KW-1185">Reference proteome</keyword>
<evidence type="ECO:0000256" key="1">
    <source>
        <dbReference type="SAM" id="Phobius"/>
    </source>
</evidence>
<dbReference type="AlphaFoldDB" id="A0A1L8CU36"/>
<dbReference type="RefSeq" id="WP_234970186.1">
    <property type="nucleotide sequence ID" value="NZ_BDJK01000011.1"/>
</dbReference>
<evidence type="ECO:0008006" key="4">
    <source>
        <dbReference type="Google" id="ProtNLM"/>
    </source>
</evidence>